<dbReference type="GO" id="GO:0003743">
    <property type="term" value="F:translation initiation factor activity"/>
    <property type="evidence" value="ECO:0007669"/>
    <property type="project" value="UniProtKB-KW"/>
</dbReference>
<dbReference type="EMBL" id="JACOPQ010000007">
    <property type="protein sequence ID" value="MBC5737409.1"/>
    <property type="molecule type" value="Genomic_DNA"/>
</dbReference>
<keyword evidence="3" id="KW-1185">Reference proteome</keyword>
<accession>A0A8J6JLE2</accession>
<sequence>MVKGVARRVIVVKSPDRRLFEQAIFIVKEDAFNAEGVTAEQVLAEAQRVADGYVKRNTGLGRWLRRIPGPAYAAAGAGLATLVWSLAMFL</sequence>
<keyword evidence="2" id="KW-0396">Initiation factor</keyword>
<organism evidence="2 3">
    <name type="scientific">Lawsonibacter faecis</name>
    <dbReference type="NCBI Taxonomy" id="2763052"/>
    <lineage>
        <taxon>Bacteria</taxon>
        <taxon>Bacillati</taxon>
        <taxon>Bacillota</taxon>
        <taxon>Clostridia</taxon>
        <taxon>Eubacteriales</taxon>
        <taxon>Oscillospiraceae</taxon>
        <taxon>Lawsonibacter</taxon>
    </lineage>
</organism>
<feature type="transmembrane region" description="Helical" evidence="1">
    <location>
        <begin position="71"/>
        <end position="89"/>
    </location>
</feature>
<evidence type="ECO:0000313" key="3">
    <source>
        <dbReference type="Proteomes" id="UP000607645"/>
    </source>
</evidence>
<keyword evidence="2" id="KW-0648">Protein biosynthesis</keyword>
<keyword evidence="1" id="KW-0472">Membrane</keyword>
<keyword evidence="1" id="KW-0812">Transmembrane</keyword>
<dbReference type="Proteomes" id="UP000607645">
    <property type="component" value="Unassembled WGS sequence"/>
</dbReference>
<keyword evidence="1" id="KW-1133">Transmembrane helix</keyword>
<evidence type="ECO:0000256" key="1">
    <source>
        <dbReference type="SAM" id="Phobius"/>
    </source>
</evidence>
<evidence type="ECO:0000313" key="2">
    <source>
        <dbReference type="EMBL" id="MBC5737409.1"/>
    </source>
</evidence>
<proteinExistence type="predicted"/>
<comment type="caution">
    <text evidence="2">The sequence shown here is derived from an EMBL/GenBank/DDBJ whole genome shotgun (WGS) entry which is preliminary data.</text>
</comment>
<reference evidence="2" key="1">
    <citation type="submission" date="2020-08" db="EMBL/GenBank/DDBJ databases">
        <title>Genome public.</title>
        <authorList>
            <person name="Liu C."/>
            <person name="Sun Q."/>
        </authorList>
    </citation>
    <scope>NUCLEOTIDE SEQUENCE</scope>
    <source>
        <strain evidence="2">NSJ-52</strain>
    </source>
</reference>
<dbReference type="RefSeq" id="WP_155149017.1">
    <property type="nucleotide sequence ID" value="NZ_JACOPQ010000007.1"/>
</dbReference>
<name>A0A8J6JLE2_9FIRM</name>
<dbReference type="AlphaFoldDB" id="A0A8J6JLE2"/>
<protein>
    <submittedName>
        <fullName evidence="2">Translation initiation factor 2</fullName>
    </submittedName>
</protein>
<gene>
    <name evidence="2" type="ORF">H8S62_10375</name>
</gene>